<keyword evidence="3 6" id="KW-0238">DNA-binding</keyword>
<dbReference type="InterPro" id="IPR010982">
    <property type="entry name" value="Lambda_DNA-bd_dom_sf"/>
</dbReference>
<dbReference type="GO" id="GO:0003677">
    <property type="term" value="F:DNA binding"/>
    <property type="evidence" value="ECO:0007669"/>
    <property type="project" value="UniProtKB-KW"/>
</dbReference>
<sequence>MNTIRDVAKKAGVSVATVSRVINKKGKVSEKTELAVLQAIKELSYQPNSIARSLSSRKSNVVALIVPSINNAFFPELARAVEDIAQLNGYKLFLCNTDDSREKLVDYLNSLGSQYVDGLIIDSHNIKEADLTKLSRLGIPVVMIDRVIENSNYTSITVNNRAGGRLATEHLLEVGCKKIAHIQGPKNEMNSVQRMWGYRDQVGKLPWFDESWIAHAEFSVKSGYQATKELLIRHQDMDGIFASNDLIAIGALKAAYEWGKKIPNELAIVGFDGIDMSELTVPGITTIQQPIYQIGELAMHELLNQIKNSHAKPKKYILDIELVLRESTMRSQRYI</sequence>
<proteinExistence type="predicted"/>
<dbReference type="PRINTS" id="PR00036">
    <property type="entry name" value="HTHLACI"/>
</dbReference>
<organism evidence="6 7">
    <name type="scientific">Sporosarcina soli</name>
    <dbReference type="NCBI Taxonomy" id="334736"/>
    <lineage>
        <taxon>Bacteria</taxon>
        <taxon>Bacillati</taxon>
        <taxon>Bacillota</taxon>
        <taxon>Bacilli</taxon>
        <taxon>Bacillales</taxon>
        <taxon>Caryophanaceae</taxon>
        <taxon>Sporosarcina</taxon>
    </lineage>
</organism>
<dbReference type="CDD" id="cd01392">
    <property type="entry name" value="HTH_LacI"/>
    <property type="match status" value="1"/>
</dbReference>
<name>A0ABW0TJE4_9BACL</name>
<dbReference type="PROSITE" id="PS00356">
    <property type="entry name" value="HTH_LACI_1"/>
    <property type="match status" value="1"/>
</dbReference>
<dbReference type="EMBL" id="JBHSNO010000005">
    <property type="protein sequence ID" value="MFC5589035.1"/>
    <property type="molecule type" value="Genomic_DNA"/>
</dbReference>
<protein>
    <submittedName>
        <fullName evidence="6">LacI family DNA-binding transcriptional regulator</fullName>
    </submittedName>
</protein>
<evidence type="ECO:0000256" key="2">
    <source>
        <dbReference type="ARBA" id="ARBA00023015"/>
    </source>
</evidence>
<dbReference type="SUPFAM" id="SSF53822">
    <property type="entry name" value="Periplasmic binding protein-like I"/>
    <property type="match status" value="1"/>
</dbReference>
<dbReference type="InterPro" id="IPR000843">
    <property type="entry name" value="HTH_LacI"/>
</dbReference>
<dbReference type="Gene3D" id="1.10.260.40">
    <property type="entry name" value="lambda repressor-like DNA-binding domains"/>
    <property type="match status" value="1"/>
</dbReference>
<dbReference type="InterPro" id="IPR001761">
    <property type="entry name" value="Peripla_BP/Lac1_sug-bd_dom"/>
</dbReference>
<dbReference type="SUPFAM" id="SSF47413">
    <property type="entry name" value="lambda repressor-like DNA-binding domains"/>
    <property type="match status" value="1"/>
</dbReference>
<keyword evidence="1" id="KW-0678">Repressor</keyword>
<keyword evidence="2" id="KW-0805">Transcription regulation</keyword>
<dbReference type="Pfam" id="PF00532">
    <property type="entry name" value="Peripla_BP_1"/>
    <property type="match status" value="1"/>
</dbReference>
<dbReference type="PANTHER" id="PTHR30146:SF95">
    <property type="entry name" value="RIBOSE OPERON REPRESSOR"/>
    <property type="match status" value="1"/>
</dbReference>
<accession>A0ABW0TJE4</accession>
<comment type="caution">
    <text evidence="6">The sequence shown here is derived from an EMBL/GenBank/DDBJ whole genome shotgun (WGS) entry which is preliminary data.</text>
</comment>
<evidence type="ECO:0000256" key="4">
    <source>
        <dbReference type="ARBA" id="ARBA00023163"/>
    </source>
</evidence>
<dbReference type="Pfam" id="PF00356">
    <property type="entry name" value="LacI"/>
    <property type="match status" value="1"/>
</dbReference>
<keyword evidence="4" id="KW-0804">Transcription</keyword>
<feature type="domain" description="HTH lacI-type" evidence="5">
    <location>
        <begin position="3"/>
        <end position="56"/>
    </location>
</feature>
<gene>
    <name evidence="6" type="ORF">ACFPRA_09060</name>
</gene>
<evidence type="ECO:0000259" key="5">
    <source>
        <dbReference type="PROSITE" id="PS50932"/>
    </source>
</evidence>
<dbReference type="PANTHER" id="PTHR30146">
    <property type="entry name" value="LACI-RELATED TRANSCRIPTIONAL REPRESSOR"/>
    <property type="match status" value="1"/>
</dbReference>
<evidence type="ECO:0000313" key="6">
    <source>
        <dbReference type="EMBL" id="MFC5589035.1"/>
    </source>
</evidence>
<evidence type="ECO:0000256" key="3">
    <source>
        <dbReference type="ARBA" id="ARBA00023125"/>
    </source>
</evidence>
<dbReference type="PROSITE" id="PS50932">
    <property type="entry name" value="HTH_LACI_2"/>
    <property type="match status" value="1"/>
</dbReference>
<evidence type="ECO:0000256" key="1">
    <source>
        <dbReference type="ARBA" id="ARBA00022491"/>
    </source>
</evidence>
<reference evidence="7" key="1">
    <citation type="journal article" date="2019" name="Int. J. Syst. Evol. Microbiol.">
        <title>The Global Catalogue of Microorganisms (GCM) 10K type strain sequencing project: providing services to taxonomists for standard genome sequencing and annotation.</title>
        <authorList>
            <consortium name="The Broad Institute Genomics Platform"/>
            <consortium name="The Broad Institute Genome Sequencing Center for Infectious Disease"/>
            <person name="Wu L."/>
            <person name="Ma J."/>
        </authorList>
    </citation>
    <scope>NUCLEOTIDE SEQUENCE [LARGE SCALE GENOMIC DNA]</scope>
    <source>
        <strain evidence="7">CGMCC 4.1434</strain>
    </source>
</reference>
<dbReference type="Gene3D" id="3.40.50.2300">
    <property type="match status" value="2"/>
</dbReference>
<evidence type="ECO:0000313" key="7">
    <source>
        <dbReference type="Proteomes" id="UP001596109"/>
    </source>
</evidence>
<dbReference type="Proteomes" id="UP001596109">
    <property type="component" value="Unassembled WGS sequence"/>
</dbReference>
<dbReference type="InterPro" id="IPR028082">
    <property type="entry name" value="Peripla_BP_I"/>
</dbReference>
<keyword evidence="7" id="KW-1185">Reference proteome</keyword>
<dbReference type="SMART" id="SM00354">
    <property type="entry name" value="HTH_LACI"/>
    <property type="match status" value="1"/>
</dbReference>
<dbReference type="CDD" id="cd06267">
    <property type="entry name" value="PBP1_LacI_sugar_binding-like"/>
    <property type="match status" value="1"/>
</dbReference>
<dbReference type="RefSeq" id="WP_381433020.1">
    <property type="nucleotide sequence ID" value="NZ_JBHSNO010000005.1"/>
</dbReference>